<dbReference type="PANTHER" id="PTHR13847:SF289">
    <property type="entry name" value="GLYCINE OXIDASE"/>
    <property type="match status" value="1"/>
</dbReference>
<evidence type="ECO:0000313" key="5">
    <source>
        <dbReference type="EMBL" id="WGZ90697.1"/>
    </source>
</evidence>
<reference evidence="5" key="2">
    <citation type="submission" date="2023-04" db="EMBL/GenBank/DDBJ databases">
        <authorList>
            <person name="Beletskiy A.V."/>
            <person name="Mardanov A.V."/>
            <person name="Ravin N.V."/>
        </authorList>
    </citation>
    <scope>NUCLEOTIDE SEQUENCE</scope>
    <source>
        <strain evidence="5">GKL-01</strain>
    </source>
</reference>
<proteinExistence type="predicted"/>
<dbReference type="InterPro" id="IPR036188">
    <property type="entry name" value="FAD/NAD-bd_sf"/>
</dbReference>
<dbReference type="GO" id="GO:0050660">
    <property type="term" value="F:flavin adenine dinucleotide binding"/>
    <property type="evidence" value="ECO:0007669"/>
    <property type="project" value="InterPro"/>
</dbReference>
<gene>
    <name evidence="5" type="primary">thiO</name>
    <name evidence="5" type="ORF">QJT80_14570</name>
</gene>
<reference evidence="5" key="1">
    <citation type="journal article" date="2023" name="Int. J. Mol. Sci.">
        <title>Metagenomics Revealed a New Genus 'Candidatus Thiocaldithrix dubininis' gen. nov., sp. nov. and a New Species 'Candidatus Thiothrix putei' sp. nov. in the Family Thiotrichaceae, Some Members of Which Have Traits of Both Na+- and H+-Motive Energetics.</title>
        <authorList>
            <person name="Ravin N.V."/>
            <person name="Muntyan M.S."/>
            <person name="Smolyakov D.D."/>
            <person name="Rudenko T.S."/>
            <person name="Beletsky A.V."/>
            <person name="Mardanov A.V."/>
            <person name="Grabovich M.Y."/>
        </authorList>
    </citation>
    <scope>NUCLEOTIDE SEQUENCE</scope>
    <source>
        <strain evidence="5">GKL-01</strain>
    </source>
</reference>
<dbReference type="PANTHER" id="PTHR13847">
    <property type="entry name" value="SARCOSINE DEHYDROGENASE-RELATED"/>
    <property type="match status" value="1"/>
</dbReference>
<dbReference type="SUPFAM" id="SSF51905">
    <property type="entry name" value="FAD/NAD(P)-binding domain"/>
    <property type="match status" value="1"/>
</dbReference>
<dbReference type="GO" id="GO:0009228">
    <property type="term" value="P:thiamine biosynthetic process"/>
    <property type="evidence" value="ECO:0007669"/>
    <property type="project" value="UniProtKB-KW"/>
</dbReference>
<name>A0AA95H490_9GAMM</name>
<keyword evidence="2" id="KW-0784">Thiamine biosynthesis</keyword>
<dbReference type="InterPro" id="IPR012727">
    <property type="entry name" value="Gly_oxidase_ThiO"/>
</dbReference>
<dbReference type="NCBIfam" id="TIGR02352">
    <property type="entry name" value="thiamin_ThiO"/>
    <property type="match status" value="1"/>
</dbReference>
<accession>A0AA95H490</accession>
<dbReference type="EC" id="1.4.3.19" evidence="5"/>
<evidence type="ECO:0000256" key="2">
    <source>
        <dbReference type="ARBA" id="ARBA00022977"/>
    </source>
</evidence>
<evidence type="ECO:0000256" key="1">
    <source>
        <dbReference type="ARBA" id="ARBA00004948"/>
    </source>
</evidence>
<dbReference type="GO" id="GO:0005737">
    <property type="term" value="C:cytoplasm"/>
    <property type="evidence" value="ECO:0007669"/>
    <property type="project" value="TreeGrafter"/>
</dbReference>
<dbReference type="Gene3D" id="3.30.9.10">
    <property type="entry name" value="D-Amino Acid Oxidase, subunit A, domain 2"/>
    <property type="match status" value="1"/>
</dbReference>
<dbReference type="EMBL" id="CP124755">
    <property type="protein sequence ID" value="WGZ90697.1"/>
    <property type="molecule type" value="Genomic_DNA"/>
</dbReference>
<organism evidence="5">
    <name type="scientific">Candidatus Thiocaldithrix dubininis</name>
    <dbReference type="NCBI Taxonomy" id="3080823"/>
    <lineage>
        <taxon>Bacteria</taxon>
        <taxon>Pseudomonadati</taxon>
        <taxon>Pseudomonadota</taxon>
        <taxon>Gammaproteobacteria</taxon>
        <taxon>Thiotrichales</taxon>
        <taxon>Thiotrichaceae</taxon>
        <taxon>Candidatus Thiocaldithrix</taxon>
    </lineage>
</organism>
<dbReference type="SUPFAM" id="SSF54373">
    <property type="entry name" value="FAD-linked reductases, C-terminal domain"/>
    <property type="match status" value="1"/>
</dbReference>
<dbReference type="GO" id="GO:0043799">
    <property type="term" value="F:glycine oxidase activity"/>
    <property type="evidence" value="ECO:0007669"/>
    <property type="project" value="UniProtKB-EC"/>
</dbReference>
<comment type="pathway">
    <text evidence="1">Cofactor biosynthesis; thiamine diphosphate biosynthesis.</text>
</comment>
<protein>
    <submittedName>
        <fullName evidence="5">Glycine oxidase ThiO</fullName>
        <ecNumber evidence="5">1.4.3.19</ecNumber>
    </submittedName>
</protein>
<dbReference type="Proteomes" id="UP001300672">
    <property type="component" value="Chromosome"/>
</dbReference>
<keyword evidence="3 5" id="KW-0560">Oxidoreductase</keyword>
<dbReference type="Gene3D" id="3.50.50.60">
    <property type="entry name" value="FAD/NAD(P)-binding domain"/>
    <property type="match status" value="1"/>
</dbReference>
<dbReference type="InterPro" id="IPR006076">
    <property type="entry name" value="FAD-dep_OxRdtase"/>
</dbReference>
<dbReference type="Pfam" id="PF01266">
    <property type="entry name" value="DAO"/>
    <property type="match status" value="1"/>
</dbReference>
<evidence type="ECO:0000259" key="4">
    <source>
        <dbReference type="Pfam" id="PF01266"/>
    </source>
</evidence>
<evidence type="ECO:0000256" key="3">
    <source>
        <dbReference type="ARBA" id="ARBA00023002"/>
    </source>
</evidence>
<sequence>MKDIIIVGGGILGMLTARSLHDAGLKVMLIERGELGRESTWAGGGILSPLYPWRYPDAVSVLAKASQQQYPELCQALLAESGVDPQYINSGSLYADDSELEAAKLWAQRYAYKLEHFTSFAAMQDCETQINTDLTRGIYLPDVAQVRNPRIAHSLRSGLRLRPMTIAEFSPVDELLIENNQAVGVRVGHSVFKAGKVIVTAGAWTGLFPAVQLSPIKIEPVLGQMILFRAEKGLLKRIVMHQGRYLIPRKDGRILCGSTLEYQGFQKQTTEQAKQELREFAYDLMPALRDLPVLNHWCGLRPGSPNGIPYIGEHPEIKGLYVNAGHYRNGVVLSPASVDLLTALLLEQTPKINPAPYSLLAERAPSV</sequence>
<feature type="domain" description="FAD dependent oxidoreductase" evidence="4">
    <location>
        <begin position="3"/>
        <end position="343"/>
    </location>
</feature>
<dbReference type="AlphaFoldDB" id="A0AA95H490"/>
<dbReference type="KEGG" id="tdu:QJT80_14570"/>